<keyword evidence="2" id="KW-0456">Lyase</keyword>
<dbReference type="Gene3D" id="3.90.226.10">
    <property type="entry name" value="2-enoyl-CoA Hydratase, Chain A, domain 1"/>
    <property type="match status" value="1"/>
</dbReference>
<dbReference type="InterPro" id="IPR001753">
    <property type="entry name" value="Enoyl-CoA_hydra/iso"/>
</dbReference>
<keyword evidence="4" id="KW-1185">Reference proteome</keyword>
<gene>
    <name evidence="3" type="ORF">NBZ79_15840</name>
</gene>
<evidence type="ECO:0000313" key="3">
    <source>
        <dbReference type="EMBL" id="USG60637.1"/>
    </source>
</evidence>
<evidence type="ECO:0000256" key="2">
    <source>
        <dbReference type="ARBA" id="ARBA00023239"/>
    </source>
</evidence>
<dbReference type="PANTHER" id="PTHR11941">
    <property type="entry name" value="ENOYL-COA HYDRATASE-RELATED"/>
    <property type="match status" value="1"/>
</dbReference>
<organism evidence="3 4">
    <name type="scientific">Sneathiella marina</name>
    <dbReference type="NCBI Taxonomy" id="2950108"/>
    <lineage>
        <taxon>Bacteria</taxon>
        <taxon>Pseudomonadati</taxon>
        <taxon>Pseudomonadota</taxon>
        <taxon>Alphaproteobacteria</taxon>
        <taxon>Sneathiellales</taxon>
        <taxon>Sneathiellaceae</taxon>
        <taxon>Sneathiella</taxon>
    </lineage>
</organism>
<dbReference type="InterPro" id="IPR014748">
    <property type="entry name" value="Enoyl-CoA_hydra_C"/>
</dbReference>
<evidence type="ECO:0000313" key="4">
    <source>
        <dbReference type="Proteomes" id="UP001056291"/>
    </source>
</evidence>
<dbReference type="Gene3D" id="1.10.12.10">
    <property type="entry name" value="Lyase 2-enoyl-coa Hydratase, Chain A, domain 2"/>
    <property type="match status" value="1"/>
</dbReference>
<evidence type="ECO:0000256" key="1">
    <source>
        <dbReference type="ARBA" id="ARBA00005254"/>
    </source>
</evidence>
<dbReference type="RefSeq" id="WP_251933518.1">
    <property type="nucleotide sequence ID" value="NZ_CP098747.1"/>
</dbReference>
<dbReference type="PANTHER" id="PTHR11941:SF133">
    <property type="entry name" value="1,2-EPOXYPHENYLACETYL-COA ISOMERASE"/>
    <property type="match status" value="1"/>
</dbReference>
<dbReference type="Pfam" id="PF00378">
    <property type="entry name" value="ECH_1"/>
    <property type="match status" value="1"/>
</dbReference>
<accession>A0ABY4W0Z4</accession>
<name>A0ABY4W0Z4_9PROT</name>
<dbReference type="SUPFAM" id="SSF52096">
    <property type="entry name" value="ClpP/crotonase"/>
    <property type="match status" value="1"/>
</dbReference>
<dbReference type="CDD" id="cd06558">
    <property type="entry name" value="crotonase-like"/>
    <property type="match status" value="1"/>
</dbReference>
<sequence length="263" mass="27668">MSDDLLETIEDGVATVTMNRPEARNAFTADMMEGLTEAFNRLAADTSVRVVVLTGAEGAFCAGGDVKSFAANAGAKVNLDARILDLRNRMDVSRLLHEMPKPTLAVIPGPAAGAGFSLAMACDMRIAADTAKITTAFSKVGLSGDFGGSFFLTKLLGAAKARELYFTGEVLSGKEAAAIGMVSKSVPDAELPEAAATMARHLASLPTVAVGYMKKNLNTALEGSLSDVLDWEATNMVRSFETEDHQGAAKAFVEKRAPVFNGR</sequence>
<dbReference type="InterPro" id="IPR029045">
    <property type="entry name" value="ClpP/crotonase-like_dom_sf"/>
</dbReference>
<proteinExistence type="inferred from homology"/>
<dbReference type="Proteomes" id="UP001056291">
    <property type="component" value="Chromosome"/>
</dbReference>
<dbReference type="EMBL" id="CP098747">
    <property type="protein sequence ID" value="USG60637.1"/>
    <property type="molecule type" value="Genomic_DNA"/>
</dbReference>
<comment type="similarity">
    <text evidence="1">Belongs to the enoyl-CoA hydratase/isomerase family.</text>
</comment>
<protein>
    <submittedName>
        <fullName evidence="3">Enoyl-CoA hydratase</fullName>
    </submittedName>
</protein>
<reference evidence="3" key="1">
    <citation type="submission" date="2022-06" db="EMBL/GenBank/DDBJ databases">
        <title>Sneathiella actinostolidae sp. nov., isolated from a sea anemonein the Western Pacific Ocean.</title>
        <authorList>
            <person name="Wei M.J."/>
        </authorList>
    </citation>
    <scope>NUCLEOTIDE SEQUENCE</scope>
    <source>
        <strain evidence="3">PHK-P5</strain>
    </source>
</reference>